<organism evidence="4 5">
    <name type="scientific">Strigamia maritima</name>
    <name type="common">European centipede</name>
    <name type="synonym">Geophilus maritimus</name>
    <dbReference type="NCBI Taxonomy" id="126957"/>
    <lineage>
        <taxon>Eukaryota</taxon>
        <taxon>Metazoa</taxon>
        <taxon>Ecdysozoa</taxon>
        <taxon>Arthropoda</taxon>
        <taxon>Myriapoda</taxon>
        <taxon>Chilopoda</taxon>
        <taxon>Pleurostigmophora</taxon>
        <taxon>Geophilomorpha</taxon>
        <taxon>Linotaeniidae</taxon>
        <taxon>Strigamia</taxon>
    </lineage>
</organism>
<dbReference type="Pfam" id="PF08241">
    <property type="entry name" value="Methyltransf_11"/>
    <property type="match status" value="1"/>
</dbReference>
<dbReference type="AlphaFoldDB" id="T1IVK0"/>
<keyword evidence="1" id="KW-0808">Transferase</keyword>
<reference evidence="4" key="2">
    <citation type="submission" date="2015-02" db="UniProtKB">
        <authorList>
            <consortium name="EnsemblMetazoa"/>
        </authorList>
    </citation>
    <scope>IDENTIFICATION</scope>
</reference>
<dbReference type="InterPro" id="IPR029063">
    <property type="entry name" value="SAM-dependent_MTases_sf"/>
</dbReference>
<dbReference type="GO" id="GO:0016126">
    <property type="term" value="P:sterol biosynthetic process"/>
    <property type="evidence" value="ECO:0007669"/>
    <property type="project" value="TreeGrafter"/>
</dbReference>
<dbReference type="eggNOG" id="ENOG502RYNV">
    <property type="taxonomic scope" value="Eukaryota"/>
</dbReference>
<dbReference type="STRING" id="126957.T1IVK0"/>
<dbReference type="OMA" id="QTHYFWP"/>
<proteinExistence type="inferred from homology"/>
<dbReference type="Gene3D" id="3.40.50.150">
    <property type="entry name" value="Vaccinia Virus protein VP39"/>
    <property type="match status" value="1"/>
</dbReference>
<feature type="domain" description="Methyltransferase type 11" evidence="3">
    <location>
        <begin position="25"/>
        <end position="125"/>
    </location>
</feature>
<dbReference type="GO" id="GO:0005783">
    <property type="term" value="C:endoplasmic reticulum"/>
    <property type="evidence" value="ECO:0007669"/>
    <property type="project" value="TreeGrafter"/>
</dbReference>
<dbReference type="PhylomeDB" id="T1IVK0"/>
<dbReference type="Proteomes" id="UP000014500">
    <property type="component" value="Unassembled WGS sequence"/>
</dbReference>
<comment type="similarity">
    <text evidence="2">Belongs to the class I-like SAM-binding methyltransferase superfamily. Erg6/SMT family.</text>
</comment>
<dbReference type="HOGENOM" id="CLU_081534_0_0_1"/>
<name>T1IVK0_STRMM</name>
<dbReference type="InterPro" id="IPR013216">
    <property type="entry name" value="Methyltransf_11"/>
</dbReference>
<dbReference type="CDD" id="cd02440">
    <property type="entry name" value="AdoMet_MTases"/>
    <property type="match status" value="1"/>
</dbReference>
<dbReference type="PANTHER" id="PTHR44068">
    <property type="entry name" value="ZGC:194242"/>
    <property type="match status" value="1"/>
</dbReference>
<dbReference type="PANTHER" id="PTHR44068:SF1">
    <property type="entry name" value="HYPOTHETICAL LOC100005854"/>
    <property type="match status" value="1"/>
</dbReference>
<sequence>MQRKNQYLEKAAVRLSRIKAHHHVLELGFGPGIGLSAAYKLVKEGEGKIYGVDHSSYVLKHAFTSFRKEIREGKVELYRSDVINLPFADNTFDRVFHCNCFYFWADLEGVAKEIHRVMKPNSLMVTTLSLSSLQQSKTQGHLPGTNTDVLNYMVALENASFSNVYIEYLKYKDIPYQAIFAEADKKLVDK</sequence>
<evidence type="ECO:0000313" key="5">
    <source>
        <dbReference type="Proteomes" id="UP000014500"/>
    </source>
</evidence>
<dbReference type="EMBL" id="JH431584">
    <property type="status" value="NOT_ANNOTATED_CDS"/>
    <property type="molecule type" value="Genomic_DNA"/>
</dbReference>
<evidence type="ECO:0000256" key="1">
    <source>
        <dbReference type="ARBA" id="ARBA00022679"/>
    </source>
</evidence>
<dbReference type="EnsemblMetazoa" id="SMAR005199-RA">
    <property type="protein sequence ID" value="SMAR005199-PA"/>
    <property type="gene ID" value="SMAR005199"/>
</dbReference>
<reference evidence="5" key="1">
    <citation type="submission" date="2011-05" db="EMBL/GenBank/DDBJ databases">
        <authorList>
            <person name="Richards S.R."/>
            <person name="Qu J."/>
            <person name="Jiang H."/>
            <person name="Jhangiani S.N."/>
            <person name="Agravi P."/>
            <person name="Goodspeed R."/>
            <person name="Gross S."/>
            <person name="Mandapat C."/>
            <person name="Jackson L."/>
            <person name="Mathew T."/>
            <person name="Pu L."/>
            <person name="Thornton R."/>
            <person name="Saada N."/>
            <person name="Wilczek-Boney K.B."/>
            <person name="Lee S."/>
            <person name="Kovar C."/>
            <person name="Wu Y."/>
            <person name="Scherer S.E."/>
            <person name="Worley K.C."/>
            <person name="Muzny D.M."/>
            <person name="Gibbs R."/>
        </authorList>
    </citation>
    <scope>NUCLEOTIDE SEQUENCE</scope>
    <source>
        <strain evidence="5">Brora</strain>
    </source>
</reference>
<evidence type="ECO:0000256" key="2">
    <source>
        <dbReference type="ARBA" id="ARBA00038188"/>
    </source>
</evidence>
<dbReference type="InterPro" id="IPR050447">
    <property type="entry name" value="Erg6_SMT_methyltransf"/>
</dbReference>
<evidence type="ECO:0000259" key="3">
    <source>
        <dbReference type="Pfam" id="PF08241"/>
    </source>
</evidence>
<dbReference type="SUPFAM" id="SSF53335">
    <property type="entry name" value="S-adenosyl-L-methionine-dependent methyltransferases"/>
    <property type="match status" value="1"/>
</dbReference>
<protein>
    <recommendedName>
        <fullName evidence="3">Methyltransferase type 11 domain-containing protein</fullName>
    </recommendedName>
</protein>
<accession>T1IVK0</accession>
<keyword evidence="5" id="KW-1185">Reference proteome</keyword>
<dbReference type="GO" id="GO:0003838">
    <property type="term" value="F:sterol 24-C-methyltransferase activity"/>
    <property type="evidence" value="ECO:0007669"/>
    <property type="project" value="TreeGrafter"/>
</dbReference>
<evidence type="ECO:0000313" key="4">
    <source>
        <dbReference type="EnsemblMetazoa" id="SMAR005199-PA"/>
    </source>
</evidence>